<dbReference type="EMBL" id="JAGPNK010000017">
    <property type="protein sequence ID" value="KAH7305776.1"/>
    <property type="molecule type" value="Genomic_DNA"/>
</dbReference>
<dbReference type="Gene3D" id="3.50.50.60">
    <property type="entry name" value="FAD/NAD(P)-binding domain"/>
    <property type="match status" value="1"/>
</dbReference>
<evidence type="ECO:0000313" key="3">
    <source>
        <dbReference type="Proteomes" id="UP000813444"/>
    </source>
</evidence>
<dbReference type="AlphaFoldDB" id="A0A8K0SH17"/>
<dbReference type="Pfam" id="PF01593">
    <property type="entry name" value="Amino_oxidase"/>
    <property type="match status" value="1"/>
</dbReference>
<evidence type="ECO:0000259" key="1">
    <source>
        <dbReference type="Pfam" id="PF01593"/>
    </source>
</evidence>
<dbReference type="GO" id="GO:0050660">
    <property type="term" value="F:flavin adenine dinucleotide binding"/>
    <property type="evidence" value="ECO:0007669"/>
    <property type="project" value="TreeGrafter"/>
</dbReference>
<dbReference type="Proteomes" id="UP000813444">
    <property type="component" value="Unassembled WGS sequence"/>
</dbReference>
<dbReference type="InterPro" id="IPR050281">
    <property type="entry name" value="Flavin_monoamine_oxidase"/>
</dbReference>
<gene>
    <name evidence="2" type="ORF">B0I35DRAFT_443266</name>
</gene>
<dbReference type="InterPro" id="IPR002937">
    <property type="entry name" value="Amino_oxidase"/>
</dbReference>
<reference evidence="2" key="1">
    <citation type="journal article" date="2021" name="Nat. Commun.">
        <title>Genetic determinants of endophytism in the Arabidopsis root mycobiome.</title>
        <authorList>
            <person name="Mesny F."/>
            <person name="Miyauchi S."/>
            <person name="Thiergart T."/>
            <person name="Pickel B."/>
            <person name="Atanasova L."/>
            <person name="Karlsson M."/>
            <person name="Huettel B."/>
            <person name="Barry K.W."/>
            <person name="Haridas S."/>
            <person name="Chen C."/>
            <person name="Bauer D."/>
            <person name="Andreopoulos W."/>
            <person name="Pangilinan J."/>
            <person name="LaButti K."/>
            <person name="Riley R."/>
            <person name="Lipzen A."/>
            <person name="Clum A."/>
            <person name="Drula E."/>
            <person name="Henrissat B."/>
            <person name="Kohler A."/>
            <person name="Grigoriev I.V."/>
            <person name="Martin F.M."/>
            <person name="Hacquard S."/>
        </authorList>
    </citation>
    <scope>NUCLEOTIDE SEQUENCE</scope>
    <source>
        <strain evidence="2">MPI-CAGE-CH-0235</strain>
    </source>
</reference>
<evidence type="ECO:0000313" key="2">
    <source>
        <dbReference type="EMBL" id="KAH7305776.1"/>
    </source>
</evidence>
<sequence length="494" mass="55264">MDRTEPRVKPPHIGIIGAGVSGLQCANILLEQGFRVTILEARDRVGGRICQSDKLGYTVDLGPNWIHASDGPEVNPMLRIATQTSTPLHRWNDKQLIFDSHGQPIDENISDRLSTILWDVIEEAFSFSSAAGEEGNPDIDANMSLHDYIKLKAVEKLPSEDERAMLLRMSEMFGAYIGEPIHRQSLKFAWMEECCGGDELFVESNYSSILEAVAKPALSHANIKLDTYVERIHATEGGSSQKQVELTTKQGELFHFDEVVVSAPLGWLKKHHDAFDPKLPPPILSAISNIGLSQLEKVFITFPTAFWNDELDKDNSICFANWLTPDYTPDTNPSGWPQEIWNLASFREPNRHPTLLFYTYGDCSRHIVNSIKDMSPEDEFRFLNQFFLPHYSRLPGFAKELPDCQPRRILASKWLLDELNGNASYCNFPVGITNADQDVLAFREGCPDRHLWFCGEHAAPFDECGTAAGAYLSGEHAGKAIVARYQNSQAGPAA</sequence>
<dbReference type="GO" id="GO:0003682">
    <property type="term" value="F:chromatin binding"/>
    <property type="evidence" value="ECO:0007669"/>
    <property type="project" value="TreeGrafter"/>
</dbReference>
<dbReference type="PRINTS" id="PR00419">
    <property type="entry name" value="ADXRDTASE"/>
</dbReference>
<name>A0A8K0SH17_9HYPO</name>
<dbReference type="SUPFAM" id="SSF51905">
    <property type="entry name" value="FAD/NAD(P)-binding domain"/>
    <property type="match status" value="1"/>
</dbReference>
<accession>A0A8K0SH17</accession>
<dbReference type="SUPFAM" id="SSF54373">
    <property type="entry name" value="FAD-linked reductases, C-terminal domain"/>
    <property type="match status" value="1"/>
</dbReference>
<dbReference type="InterPro" id="IPR036188">
    <property type="entry name" value="FAD/NAD-bd_sf"/>
</dbReference>
<comment type="caution">
    <text evidence="2">The sequence shown here is derived from an EMBL/GenBank/DDBJ whole genome shotgun (WGS) entry which is preliminary data.</text>
</comment>
<dbReference type="Gene3D" id="3.90.660.10">
    <property type="match status" value="1"/>
</dbReference>
<keyword evidence="3" id="KW-1185">Reference proteome</keyword>
<proteinExistence type="predicted"/>
<protein>
    <recommendedName>
        <fullName evidence="1">Amine oxidase domain-containing protein</fullName>
    </recommendedName>
</protein>
<feature type="domain" description="Amine oxidase" evidence="1">
    <location>
        <begin position="20"/>
        <end position="480"/>
    </location>
</feature>
<dbReference type="OrthoDB" id="5046242at2759"/>
<dbReference type="PANTHER" id="PTHR10742:SF414">
    <property type="entry name" value="CONTAINING AMINE OXIDASE, PUTATIVE (AFU_ORTHOLOGUE AFUA_3G12150)-RELATED"/>
    <property type="match status" value="1"/>
</dbReference>
<dbReference type="PANTHER" id="PTHR10742">
    <property type="entry name" value="FLAVIN MONOAMINE OXIDASE"/>
    <property type="match status" value="1"/>
</dbReference>
<organism evidence="2 3">
    <name type="scientific">Stachybotrys elegans</name>
    <dbReference type="NCBI Taxonomy" id="80388"/>
    <lineage>
        <taxon>Eukaryota</taxon>
        <taxon>Fungi</taxon>
        <taxon>Dikarya</taxon>
        <taxon>Ascomycota</taxon>
        <taxon>Pezizomycotina</taxon>
        <taxon>Sordariomycetes</taxon>
        <taxon>Hypocreomycetidae</taxon>
        <taxon>Hypocreales</taxon>
        <taxon>Stachybotryaceae</taxon>
        <taxon>Stachybotrys</taxon>
    </lineage>
</organism>
<dbReference type="GO" id="GO:0016491">
    <property type="term" value="F:oxidoreductase activity"/>
    <property type="evidence" value="ECO:0007669"/>
    <property type="project" value="InterPro"/>
</dbReference>
<dbReference type="GO" id="GO:0006338">
    <property type="term" value="P:chromatin remodeling"/>
    <property type="evidence" value="ECO:0007669"/>
    <property type="project" value="TreeGrafter"/>
</dbReference>